<dbReference type="PANTHER" id="PTHR12570:SF9">
    <property type="entry name" value="MAGNESIUM TRANSPORTER NIPA8-RELATED"/>
    <property type="match status" value="1"/>
</dbReference>
<keyword evidence="7" id="KW-0406">Ion transport</keyword>
<feature type="transmembrane region" description="Helical" evidence="7">
    <location>
        <begin position="250"/>
        <end position="273"/>
    </location>
</feature>
<keyword evidence="3 7" id="KW-0812">Transmembrane</keyword>
<accession>A0A061R3C6</accession>
<evidence type="ECO:0000256" key="7">
    <source>
        <dbReference type="RuleBase" id="RU363078"/>
    </source>
</evidence>
<comment type="function">
    <text evidence="6 7">Acts as a Mg(2+) transporter. Can also transport other divalent cations such as Fe(2+), Sr(2+), Ba(2+), Mn(2+) and Co(2+) but to a much less extent than Mg(2+).</text>
</comment>
<keyword evidence="4 7" id="KW-1133">Transmembrane helix</keyword>
<comment type="similarity">
    <text evidence="2 7">Belongs to the NIPA (TC 2.A.7) family.</text>
</comment>
<gene>
    <name evidence="8" type="ORF">TSPGSL018_16464</name>
</gene>
<feature type="transmembrane region" description="Helical" evidence="7">
    <location>
        <begin position="106"/>
        <end position="124"/>
    </location>
</feature>
<keyword evidence="7" id="KW-1003">Cell membrane</keyword>
<evidence type="ECO:0000256" key="4">
    <source>
        <dbReference type="ARBA" id="ARBA00022989"/>
    </source>
</evidence>
<dbReference type="GO" id="GO:0015095">
    <property type="term" value="F:magnesium ion transmembrane transporter activity"/>
    <property type="evidence" value="ECO:0007669"/>
    <property type="project" value="UniProtKB-UniRule"/>
</dbReference>
<feature type="transmembrane region" description="Helical" evidence="7">
    <location>
        <begin position="181"/>
        <end position="200"/>
    </location>
</feature>
<comment type="subunit">
    <text evidence="7">Homodimer.</text>
</comment>
<dbReference type="GO" id="GO:0005886">
    <property type="term" value="C:plasma membrane"/>
    <property type="evidence" value="ECO:0007669"/>
    <property type="project" value="UniProtKB-SubCell"/>
</dbReference>
<evidence type="ECO:0000256" key="1">
    <source>
        <dbReference type="ARBA" id="ARBA00004141"/>
    </source>
</evidence>
<keyword evidence="7" id="KW-0813">Transport</keyword>
<dbReference type="SUPFAM" id="SSF103481">
    <property type="entry name" value="Multidrug resistance efflux transporter EmrE"/>
    <property type="match status" value="1"/>
</dbReference>
<dbReference type="Gene3D" id="1.10.3730.20">
    <property type="match status" value="1"/>
</dbReference>
<dbReference type="PANTHER" id="PTHR12570">
    <property type="match status" value="1"/>
</dbReference>
<comment type="subcellular location">
    <subcellularLocation>
        <location evidence="7">Cell membrane</location>
        <topology evidence="7">Multi-pass membrane protein</topology>
    </subcellularLocation>
    <subcellularLocation>
        <location evidence="7">Early endosome</location>
    </subcellularLocation>
    <subcellularLocation>
        <location evidence="1">Membrane</location>
        <topology evidence="1">Multi-pass membrane protein</topology>
    </subcellularLocation>
</comment>
<feature type="transmembrane region" description="Helical" evidence="7">
    <location>
        <begin position="220"/>
        <end position="238"/>
    </location>
</feature>
<dbReference type="InterPro" id="IPR008521">
    <property type="entry name" value="Mg_trans_NIPA"/>
</dbReference>
<evidence type="ECO:0000256" key="2">
    <source>
        <dbReference type="ARBA" id="ARBA00007001"/>
    </source>
</evidence>
<evidence type="ECO:0000256" key="6">
    <source>
        <dbReference type="ARBA" id="ARBA00025284"/>
    </source>
</evidence>
<dbReference type="InterPro" id="IPR037185">
    <property type="entry name" value="EmrE-like"/>
</dbReference>
<evidence type="ECO:0000256" key="3">
    <source>
        <dbReference type="ARBA" id="ARBA00022692"/>
    </source>
</evidence>
<protein>
    <recommendedName>
        <fullName evidence="7">Probable magnesium transporter</fullName>
    </recommendedName>
</protein>
<evidence type="ECO:0000256" key="5">
    <source>
        <dbReference type="ARBA" id="ARBA00023136"/>
    </source>
</evidence>
<proteinExistence type="inferred from homology"/>
<dbReference type="Pfam" id="PF05653">
    <property type="entry name" value="Mg_trans_NIPA"/>
    <property type="match status" value="1"/>
</dbReference>
<organism evidence="8">
    <name type="scientific">Tetraselmis sp. GSL018</name>
    <dbReference type="NCBI Taxonomy" id="582737"/>
    <lineage>
        <taxon>Eukaryota</taxon>
        <taxon>Viridiplantae</taxon>
        <taxon>Chlorophyta</taxon>
        <taxon>core chlorophytes</taxon>
        <taxon>Chlorodendrophyceae</taxon>
        <taxon>Chlorodendrales</taxon>
        <taxon>Chlorodendraceae</taxon>
        <taxon>Tetraselmis</taxon>
    </lineage>
</organism>
<keyword evidence="7" id="KW-0460">Magnesium</keyword>
<keyword evidence="7" id="KW-0967">Endosome</keyword>
<evidence type="ECO:0000313" key="8">
    <source>
        <dbReference type="EMBL" id="JAC65244.1"/>
    </source>
</evidence>
<feature type="transmembrane region" description="Helical" evidence="7">
    <location>
        <begin position="6"/>
        <end position="23"/>
    </location>
</feature>
<feature type="transmembrane region" description="Helical" evidence="7">
    <location>
        <begin position="52"/>
        <end position="72"/>
    </location>
</feature>
<dbReference type="EMBL" id="GBEZ01021508">
    <property type="protein sequence ID" value="JAC65244.1"/>
    <property type="molecule type" value="Transcribed_RNA"/>
</dbReference>
<reference evidence="8" key="1">
    <citation type="submission" date="2014-05" db="EMBL/GenBank/DDBJ databases">
        <title>The transcriptome of the halophilic microalga Tetraselmis sp. GSL018 isolated from the Great Salt Lake, Utah.</title>
        <authorList>
            <person name="Jinkerson R.E."/>
            <person name="D'Adamo S."/>
            <person name="Posewitz M.C."/>
        </authorList>
    </citation>
    <scope>NUCLEOTIDE SEQUENCE</scope>
    <source>
        <strain evidence="8">GSL018</strain>
    </source>
</reference>
<feature type="transmembrane region" description="Helical" evidence="7">
    <location>
        <begin position="78"/>
        <end position="97"/>
    </location>
</feature>
<keyword evidence="5 7" id="KW-0472">Membrane</keyword>
<feature type="transmembrane region" description="Helical" evidence="7">
    <location>
        <begin position="144"/>
        <end position="161"/>
    </location>
</feature>
<dbReference type="AlphaFoldDB" id="A0A061R3C6"/>
<name>A0A061R3C6_9CHLO</name>
<dbReference type="GO" id="GO:0005769">
    <property type="term" value="C:early endosome"/>
    <property type="evidence" value="ECO:0007669"/>
    <property type="project" value="UniProtKB-SubCell"/>
</dbReference>
<sequence length="302" mass="33139">MDSQTVAWIVVNLIGSVCVNLGQNVMKMGHNKRAALECLDSERPNIKRIREWQVGVVIFLAGGIANFVSFGYAPQSLLSALGSVQFVSNVVFASVVLKERVTVRTIGATACIVAGCVLLVVFTGSSSETLTVPVLMSYYSSPAYIAYLVAMLFVATGFFSLYRHGKRLSARGEARQHWDRLLPVSYALFCAPLGTQSVLFSKSVSVLLRTTLAGESQLGYWFTYVSLIAFVVTITFWVTRLNKSLKLFTAIVIVPTMQIGWTIFSILSGGIYFHEFEDYDSLETAMFVLGVVVIMARRGSSS</sequence>